<organism evidence="1 2">
    <name type="scientific">Stachybotrys elegans</name>
    <dbReference type="NCBI Taxonomy" id="80388"/>
    <lineage>
        <taxon>Eukaryota</taxon>
        <taxon>Fungi</taxon>
        <taxon>Dikarya</taxon>
        <taxon>Ascomycota</taxon>
        <taxon>Pezizomycotina</taxon>
        <taxon>Sordariomycetes</taxon>
        <taxon>Hypocreomycetidae</taxon>
        <taxon>Hypocreales</taxon>
        <taxon>Stachybotryaceae</taxon>
        <taxon>Stachybotrys</taxon>
    </lineage>
</organism>
<evidence type="ECO:0000313" key="2">
    <source>
        <dbReference type="Proteomes" id="UP000813444"/>
    </source>
</evidence>
<accession>A0A8K0SI02</accession>
<dbReference type="OrthoDB" id="5153231at2759"/>
<proteinExistence type="predicted"/>
<reference evidence="1" key="1">
    <citation type="journal article" date="2021" name="Nat. Commun.">
        <title>Genetic determinants of endophytism in the Arabidopsis root mycobiome.</title>
        <authorList>
            <person name="Mesny F."/>
            <person name="Miyauchi S."/>
            <person name="Thiergart T."/>
            <person name="Pickel B."/>
            <person name="Atanasova L."/>
            <person name="Karlsson M."/>
            <person name="Huettel B."/>
            <person name="Barry K.W."/>
            <person name="Haridas S."/>
            <person name="Chen C."/>
            <person name="Bauer D."/>
            <person name="Andreopoulos W."/>
            <person name="Pangilinan J."/>
            <person name="LaButti K."/>
            <person name="Riley R."/>
            <person name="Lipzen A."/>
            <person name="Clum A."/>
            <person name="Drula E."/>
            <person name="Henrissat B."/>
            <person name="Kohler A."/>
            <person name="Grigoriev I.V."/>
            <person name="Martin F.M."/>
            <person name="Hacquard S."/>
        </authorList>
    </citation>
    <scope>NUCLEOTIDE SEQUENCE</scope>
    <source>
        <strain evidence="1">MPI-CAGE-CH-0235</strain>
    </source>
</reference>
<keyword evidence="2" id="KW-1185">Reference proteome</keyword>
<evidence type="ECO:0000313" key="1">
    <source>
        <dbReference type="EMBL" id="KAH7308627.1"/>
    </source>
</evidence>
<comment type="caution">
    <text evidence="1">The sequence shown here is derived from an EMBL/GenBank/DDBJ whole genome shotgun (WGS) entry which is preliminary data.</text>
</comment>
<dbReference type="AlphaFoldDB" id="A0A8K0SI02"/>
<gene>
    <name evidence="1" type="ORF">B0I35DRAFT_99114</name>
</gene>
<name>A0A8K0SI02_9HYPO</name>
<dbReference type="Proteomes" id="UP000813444">
    <property type="component" value="Unassembled WGS sequence"/>
</dbReference>
<dbReference type="EMBL" id="JAGPNK010000015">
    <property type="protein sequence ID" value="KAH7308627.1"/>
    <property type="molecule type" value="Genomic_DNA"/>
</dbReference>
<sequence length="541" mass="61752">MATMNKDQEPLVCRICRLDIAPDEIISHVITPCQEQSRQLGFTCQCHRECHKFCEDLISCQPSLDCILVTSYKHPITPDEKHRRDQWLESKVVDGLSRYYGQRNLHLSNELWSIIASDLLHCYATTSFLTAWRGVEKYEVNLNDNVWCTFVTFEGRRYLSSLSNSPSNGSQLLGPLGETEDVCYAVNYLGITEVRPLTSPPPPRTAVPGIWWRRVRGGGIAIVESDGIKLRRIHTPRMPSSTWSVLPLNAPRFEHFNRIPTRKRIPDRMACLVFNDPSITAYSILRDHGIRAIHAHTAQDDDLSFYKPWQRGSWIYVPLEKGEVVRELWQRYSGTPSRHGLLMVTNMQRTFVAGTCSSASHPGSMRWTLVEIFESTQRVYLEARDNHIIGVLGFESPCPDPITRDFTELEPPPNPFHPSLLDYFSTKHNLENLREIIPCQKGDTISGILLGYLDGHQECAGEVRLDSLCEALQPDEDGRWSLVFKTGGNLFPLVSTVQSGHRAAGDEWELVMSMACRGTLFWVWSEQACFIIYEGQNNRWR</sequence>
<protein>
    <submittedName>
        <fullName evidence="1">Uncharacterized protein</fullName>
    </submittedName>
</protein>